<evidence type="ECO:0000256" key="7">
    <source>
        <dbReference type="ARBA" id="ARBA00023065"/>
    </source>
</evidence>
<feature type="domain" description="RCK C-terminal" evidence="10">
    <location>
        <begin position="405"/>
        <end position="488"/>
    </location>
</feature>
<feature type="transmembrane region" description="Helical" evidence="9">
    <location>
        <begin position="238"/>
        <end position="256"/>
    </location>
</feature>
<dbReference type="GO" id="GO:0008324">
    <property type="term" value="F:monoatomic cation transmembrane transporter activity"/>
    <property type="evidence" value="ECO:0007669"/>
    <property type="project" value="InterPro"/>
</dbReference>
<evidence type="ECO:0000256" key="4">
    <source>
        <dbReference type="ARBA" id="ARBA00022475"/>
    </source>
</evidence>
<feature type="transmembrane region" description="Helical" evidence="9">
    <location>
        <begin position="336"/>
        <end position="356"/>
    </location>
</feature>
<dbReference type="OrthoDB" id="9810759at2"/>
<dbReference type="STRING" id="649638.Trad_2550"/>
<keyword evidence="8 9" id="KW-0472">Membrane</keyword>
<keyword evidence="6 9" id="KW-1133">Transmembrane helix</keyword>
<dbReference type="SUPFAM" id="SSF116726">
    <property type="entry name" value="TrkA C-terminal domain-like"/>
    <property type="match status" value="1"/>
</dbReference>
<dbReference type="GO" id="GO:0015297">
    <property type="term" value="F:antiporter activity"/>
    <property type="evidence" value="ECO:0007669"/>
    <property type="project" value="UniProtKB-KW"/>
</dbReference>
<evidence type="ECO:0000256" key="2">
    <source>
        <dbReference type="ARBA" id="ARBA00022448"/>
    </source>
</evidence>
<evidence type="ECO:0000313" key="12">
    <source>
        <dbReference type="Proteomes" id="UP000000379"/>
    </source>
</evidence>
<dbReference type="KEGG" id="tra:Trad_2550"/>
<dbReference type="NCBIfam" id="NF003716">
    <property type="entry name" value="PRK05326.1-3"/>
    <property type="match status" value="1"/>
</dbReference>
<feature type="transmembrane region" description="Helical" evidence="9">
    <location>
        <begin position="292"/>
        <end position="315"/>
    </location>
</feature>
<feature type="transmembrane region" description="Helical" evidence="9">
    <location>
        <begin position="189"/>
        <end position="207"/>
    </location>
</feature>
<keyword evidence="2" id="KW-0813">Transport</keyword>
<dbReference type="PROSITE" id="PS51202">
    <property type="entry name" value="RCK_C"/>
    <property type="match status" value="1"/>
</dbReference>
<keyword evidence="7" id="KW-0406">Ion transport</keyword>
<feature type="transmembrane region" description="Helical" evidence="9">
    <location>
        <begin position="85"/>
        <end position="108"/>
    </location>
</feature>
<evidence type="ECO:0000313" key="11">
    <source>
        <dbReference type="EMBL" id="ADI15656.1"/>
    </source>
</evidence>
<keyword evidence="4" id="KW-1003">Cell membrane</keyword>
<feature type="transmembrane region" description="Helical" evidence="9">
    <location>
        <begin position="368"/>
        <end position="388"/>
    </location>
</feature>
<feature type="transmembrane region" description="Helical" evidence="9">
    <location>
        <begin position="268"/>
        <end position="286"/>
    </location>
</feature>
<evidence type="ECO:0000256" key="6">
    <source>
        <dbReference type="ARBA" id="ARBA00022989"/>
    </source>
</evidence>
<reference evidence="11 12" key="2">
    <citation type="journal article" date="2011" name="Stand. Genomic Sci.">
        <title>Complete genome sequence of Truepera radiovictrix type strain (RQ-24).</title>
        <authorList>
            <person name="Ivanova N."/>
            <person name="Rohde C."/>
            <person name="Munk C."/>
            <person name="Nolan M."/>
            <person name="Lucas S."/>
            <person name="Del Rio T.G."/>
            <person name="Tice H."/>
            <person name="Deshpande S."/>
            <person name="Cheng J.F."/>
            <person name="Tapia R."/>
            <person name="Han C."/>
            <person name="Goodwin L."/>
            <person name="Pitluck S."/>
            <person name="Liolios K."/>
            <person name="Mavromatis K."/>
            <person name="Mikhailova N."/>
            <person name="Pati A."/>
            <person name="Chen A."/>
            <person name="Palaniappan K."/>
            <person name="Land M."/>
            <person name="Hauser L."/>
            <person name="Chang Y.J."/>
            <person name="Jeffries C.D."/>
            <person name="Brambilla E."/>
            <person name="Rohde M."/>
            <person name="Goker M."/>
            <person name="Tindall B.J."/>
            <person name="Woyke T."/>
            <person name="Bristow J."/>
            <person name="Eisen J.A."/>
            <person name="Markowitz V."/>
            <person name="Hugenholtz P."/>
            <person name="Kyrpides N.C."/>
            <person name="Klenk H.P."/>
            <person name="Lapidus A."/>
        </authorList>
    </citation>
    <scope>NUCLEOTIDE SEQUENCE [LARGE SCALE GENOMIC DNA]</scope>
    <source>
        <strain evidence="12">DSM 17093 / CIP 108686 / LMG 22925 / RQ-24</strain>
    </source>
</reference>
<dbReference type="HOGENOM" id="CLU_005912_9_1_0"/>
<feature type="transmembrane region" description="Helical" evidence="9">
    <location>
        <begin position="54"/>
        <end position="73"/>
    </location>
</feature>
<feature type="transmembrane region" description="Helical" evidence="9">
    <location>
        <begin position="214"/>
        <end position="232"/>
    </location>
</feature>
<evidence type="ECO:0000256" key="5">
    <source>
        <dbReference type="ARBA" id="ARBA00022692"/>
    </source>
</evidence>
<dbReference type="Gene3D" id="3.30.70.1450">
    <property type="entry name" value="Regulator of K+ conductance, C-terminal domain"/>
    <property type="match status" value="1"/>
</dbReference>
<feature type="transmembrane region" description="Helical" evidence="9">
    <location>
        <begin position="161"/>
        <end position="183"/>
    </location>
</feature>
<dbReference type="Pfam" id="PF02080">
    <property type="entry name" value="TrkA_C"/>
    <property type="match status" value="1"/>
</dbReference>
<dbReference type="InterPro" id="IPR006153">
    <property type="entry name" value="Cation/H_exchanger_TM"/>
</dbReference>
<dbReference type="PANTHER" id="PTHR32507:SF7">
    <property type="entry name" value="K(+)_H(+) ANTIPORTER NHAP2"/>
    <property type="match status" value="1"/>
</dbReference>
<dbReference type="Pfam" id="PF00999">
    <property type="entry name" value="Na_H_Exchanger"/>
    <property type="match status" value="1"/>
</dbReference>
<reference evidence="12" key="1">
    <citation type="submission" date="2010-05" db="EMBL/GenBank/DDBJ databases">
        <title>The complete genome of Truepera radiovictris DSM 17093.</title>
        <authorList>
            <consortium name="US DOE Joint Genome Institute (JGI-PGF)"/>
            <person name="Lucas S."/>
            <person name="Copeland A."/>
            <person name="Lapidus A."/>
            <person name="Glavina del Rio T."/>
            <person name="Dalin E."/>
            <person name="Tice H."/>
            <person name="Bruce D."/>
            <person name="Goodwin L."/>
            <person name="Pitluck S."/>
            <person name="Kyrpides N."/>
            <person name="Mavromatis K."/>
            <person name="Ovchinnikova G."/>
            <person name="Munk A.C."/>
            <person name="Detter J.C."/>
            <person name="Han C."/>
            <person name="Tapia R."/>
            <person name="Land M."/>
            <person name="Hauser L."/>
            <person name="Markowitz V."/>
            <person name="Cheng J.-F."/>
            <person name="Hugenholtz P."/>
            <person name="Woyke T."/>
            <person name="Wu D."/>
            <person name="Tindall B."/>
            <person name="Pomrenke H.G."/>
            <person name="Brambilla E."/>
            <person name="Klenk H.-P."/>
            <person name="Eisen J.A."/>
        </authorList>
    </citation>
    <scope>NUCLEOTIDE SEQUENCE [LARGE SCALE GENOMIC DNA]</scope>
    <source>
        <strain evidence="12">DSM 17093 / CIP 108686 / LMG 22925 / RQ-24</strain>
    </source>
</reference>
<protein>
    <submittedName>
        <fullName evidence="11">Sodium/hydrogen exchanger</fullName>
    </submittedName>
</protein>
<dbReference type="RefSeq" id="WP_013179017.1">
    <property type="nucleotide sequence ID" value="NC_014221.1"/>
</dbReference>
<dbReference type="GO" id="GO:0006813">
    <property type="term" value="P:potassium ion transport"/>
    <property type="evidence" value="ECO:0007669"/>
    <property type="project" value="InterPro"/>
</dbReference>
<dbReference type="InterPro" id="IPR036721">
    <property type="entry name" value="RCK_C_sf"/>
</dbReference>
<dbReference type="InterPro" id="IPR038770">
    <property type="entry name" value="Na+/solute_symporter_sf"/>
</dbReference>
<evidence type="ECO:0000256" key="3">
    <source>
        <dbReference type="ARBA" id="ARBA00022449"/>
    </source>
</evidence>
<keyword evidence="12" id="KW-1185">Reference proteome</keyword>
<dbReference type="GO" id="GO:1902600">
    <property type="term" value="P:proton transmembrane transport"/>
    <property type="evidence" value="ECO:0007669"/>
    <property type="project" value="InterPro"/>
</dbReference>
<dbReference type="EMBL" id="CP002049">
    <property type="protein sequence ID" value="ADI15656.1"/>
    <property type="molecule type" value="Genomic_DNA"/>
</dbReference>
<feature type="transmembrane region" description="Helical" evidence="9">
    <location>
        <begin position="114"/>
        <end position="136"/>
    </location>
</feature>
<keyword evidence="5 9" id="KW-0812">Transmembrane</keyword>
<keyword evidence="3" id="KW-0050">Antiport</keyword>
<evidence type="ECO:0000256" key="1">
    <source>
        <dbReference type="ARBA" id="ARBA00004651"/>
    </source>
</evidence>
<organism evidence="11 12">
    <name type="scientific">Truepera radiovictrix (strain DSM 17093 / CIP 108686 / LMG 22925 / RQ-24)</name>
    <dbReference type="NCBI Taxonomy" id="649638"/>
    <lineage>
        <taxon>Bacteria</taxon>
        <taxon>Thermotogati</taxon>
        <taxon>Deinococcota</taxon>
        <taxon>Deinococci</taxon>
        <taxon>Trueperales</taxon>
        <taxon>Trueperaceae</taxon>
        <taxon>Truepera</taxon>
    </lineage>
</organism>
<dbReference type="InterPro" id="IPR006037">
    <property type="entry name" value="RCK_C"/>
</dbReference>
<evidence type="ECO:0000256" key="8">
    <source>
        <dbReference type="ARBA" id="ARBA00023136"/>
    </source>
</evidence>
<evidence type="ECO:0000256" key="9">
    <source>
        <dbReference type="SAM" id="Phobius"/>
    </source>
</evidence>
<proteinExistence type="predicted"/>
<accession>D7CTV9</accession>
<dbReference type="Gene3D" id="1.20.1530.20">
    <property type="match status" value="1"/>
</dbReference>
<name>D7CTV9_TRURR</name>
<feature type="transmembrane region" description="Helical" evidence="9">
    <location>
        <begin position="6"/>
        <end position="22"/>
    </location>
</feature>
<evidence type="ECO:0000259" key="10">
    <source>
        <dbReference type="PROSITE" id="PS51202"/>
    </source>
</evidence>
<sequence length="488" mass="51251">MDVFIIIGSVLVIAAIISTRFAQHFGLPALVLFVLIGMLAGSSGPGGLEFADYQLSFYAGLLALAIILFSGGLDTRYRLFRASLVPGGLLATLGIFLTMLVVGLVAWALTPLSFLEGLLLGAVLAPTDAAAVFSVLKGRGLPSRLRGVLETESGTNDPMGIYLTLALTATLVSGQVGVGGLVAGVVVQLTLGGLLGYAFARALAWLINHVRMDAFGLYPVLALAGALLAYAGTNLLGGNGFLAIYVVGLVLGNRPLSHRQNIRDFMDSAAWGAQILMFVLLGLLVFPDQLPGILPVALLMTFTLVFLARPLAVALTLLPLRRVTRHYHFSGKELALLSWAGLKGAVPIILALVPLLERAPNGQSLFNIVFVVVIISTALQGWTVVPIARALGLAKKEPPTPPLRLELGGAAPPGSAIYDVFLEPDHPAVGHSLAEFRQPEGVVVVAIYRDGALIAPRGSTVFRAGDHVYLLLGSESGSVSAFFAGRED</sequence>
<dbReference type="NCBIfam" id="NF003715">
    <property type="entry name" value="PRK05326.1-2"/>
    <property type="match status" value="1"/>
</dbReference>
<dbReference type="PANTHER" id="PTHR32507">
    <property type="entry name" value="NA(+)/H(+) ANTIPORTER 1"/>
    <property type="match status" value="1"/>
</dbReference>
<dbReference type="GO" id="GO:0005886">
    <property type="term" value="C:plasma membrane"/>
    <property type="evidence" value="ECO:0007669"/>
    <property type="project" value="UniProtKB-SubCell"/>
</dbReference>
<dbReference type="AlphaFoldDB" id="D7CTV9"/>
<gene>
    <name evidence="11" type="ordered locus">Trad_2550</name>
</gene>
<feature type="transmembrane region" description="Helical" evidence="9">
    <location>
        <begin position="29"/>
        <end position="48"/>
    </location>
</feature>
<dbReference type="eggNOG" id="COG3263">
    <property type="taxonomic scope" value="Bacteria"/>
</dbReference>
<dbReference type="Proteomes" id="UP000000379">
    <property type="component" value="Chromosome"/>
</dbReference>
<comment type="subcellular location">
    <subcellularLocation>
        <location evidence="1">Cell membrane</location>
        <topology evidence="1">Multi-pass membrane protein</topology>
    </subcellularLocation>
</comment>